<evidence type="ECO:0000256" key="3">
    <source>
        <dbReference type="ARBA" id="ARBA00022729"/>
    </source>
</evidence>
<dbReference type="SUPFAM" id="SSF56300">
    <property type="entry name" value="Metallo-dependent phosphatases"/>
    <property type="match status" value="1"/>
</dbReference>
<evidence type="ECO:0000256" key="2">
    <source>
        <dbReference type="ARBA" id="ARBA00022723"/>
    </source>
</evidence>
<dbReference type="InterPro" id="IPR025733">
    <property type="entry name" value="PAPs_C"/>
</dbReference>
<keyword evidence="5" id="KW-0862">Zinc</keyword>
<feature type="domain" description="Purple acid phosphatase C-terminal" evidence="11">
    <location>
        <begin position="436"/>
        <end position="494"/>
    </location>
</feature>
<dbReference type="InterPro" id="IPR008963">
    <property type="entry name" value="Purple_acid_Pase-like_N"/>
</dbReference>
<dbReference type="GO" id="GO:0003993">
    <property type="term" value="F:acid phosphatase activity"/>
    <property type="evidence" value="ECO:0007669"/>
    <property type="project" value="UniProtKB-EC"/>
</dbReference>
<reference evidence="13" key="1">
    <citation type="journal article" date="2015" name="Nat. Genet.">
        <title>The pineapple genome and the evolution of CAM photosynthesis.</title>
        <authorList>
            <person name="Ming R."/>
            <person name="VanBuren R."/>
            <person name="Wai C.M."/>
            <person name="Tang H."/>
            <person name="Schatz M.C."/>
            <person name="Bowers J.E."/>
            <person name="Lyons E."/>
            <person name="Wang M.L."/>
            <person name="Chen J."/>
            <person name="Biggers E."/>
            <person name="Zhang J."/>
            <person name="Huang L."/>
            <person name="Zhang L."/>
            <person name="Miao W."/>
            <person name="Zhang J."/>
            <person name="Ye Z."/>
            <person name="Miao C."/>
            <person name="Lin Z."/>
            <person name="Wang H."/>
            <person name="Zhou H."/>
            <person name="Yim W.C."/>
            <person name="Priest H.D."/>
            <person name="Zheng C."/>
            <person name="Woodhouse M."/>
            <person name="Edger P.P."/>
            <person name="Guyot R."/>
            <person name="Guo H.B."/>
            <person name="Guo H."/>
            <person name="Zheng G."/>
            <person name="Singh R."/>
            <person name="Sharma A."/>
            <person name="Min X."/>
            <person name="Zheng Y."/>
            <person name="Lee H."/>
            <person name="Gurtowski J."/>
            <person name="Sedlazeck F.J."/>
            <person name="Harkess A."/>
            <person name="McKain M.R."/>
            <person name="Liao Z."/>
            <person name="Fang J."/>
            <person name="Liu J."/>
            <person name="Zhang X."/>
            <person name="Zhang Q."/>
            <person name="Hu W."/>
            <person name="Qin Y."/>
            <person name="Wang K."/>
            <person name="Chen L.Y."/>
            <person name="Shirley N."/>
            <person name="Lin Y.R."/>
            <person name="Liu L.Y."/>
            <person name="Hernandez A.G."/>
            <person name="Wright C.L."/>
            <person name="Bulone V."/>
            <person name="Tuskan G.A."/>
            <person name="Heath K."/>
            <person name="Zee F."/>
            <person name="Moore P.H."/>
            <person name="Sunkar R."/>
            <person name="Leebens-Mack J.H."/>
            <person name="Mockler T."/>
            <person name="Bennetzen J.L."/>
            <person name="Freeling M."/>
            <person name="Sankoff D."/>
            <person name="Paterson A.H."/>
            <person name="Zhu X."/>
            <person name="Yang X."/>
            <person name="Smith J.A."/>
            <person name="Cushman J.C."/>
            <person name="Paull R.E."/>
            <person name="Yu Q."/>
        </authorList>
    </citation>
    <scope>NUCLEOTIDE SEQUENCE [LARGE SCALE GENOMIC DNA]</scope>
    <source>
        <strain evidence="13">cv. F153</strain>
    </source>
</reference>
<name>A0A6P5ETS8_ANACO</name>
<feature type="domain" description="Calcineurin-like phosphoesterase" evidence="10">
    <location>
        <begin position="213"/>
        <end position="410"/>
    </location>
</feature>
<evidence type="ECO:0000256" key="4">
    <source>
        <dbReference type="ARBA" id="ARBA00022801"/>
    </source>
</evidence>
<evidence type="ECO:0000313" key="14">
    <source>
        <dbReference type="RefSeq" id="XP_020087161.1"/>
    </source>
</evidence>
<dbReference type="Proteomes" id="UP000515123">
    <property type="component" value="Linkage group 4"/>
</dbReference>
<keyword evidence="7" id="KW-0325">Glycoprotein</keyword>
<evidence type="ECO:0000256" key="7">
    <source>
        <dbReference type="ARBA" id="ARBA00023180"/>
    </source>
</evidence>
<dbReference type="CDD" id="cd00839">
    <property type="entry name" value="MPP_PAPs"/>
    <property type="match status" value="1"/>
</dbReference>
<keyword evidence="4 8" id="KW-0378">Hydrolase</keyword>
<evidence type="ECO:0000256" key="8">
    <source>
        <dbReference type="RuleBase" id="RU361203"/>
    </source>
</evidence>
<dbReference type="GO" id="GO:0046872">
    <property type="term" value="F:metal ion binding"/>
    <property type="evidence" value="ECO:0007669"/>
    <property type="project" value="UniProtKB-KW"/>
</dbReference>
<evidence type="ECO:0000256" key="9">
    <source>
        <dbReference type="SAM" id="Phobius"/>
    </source>
</evidence>
<evidence type="ECO:0000259" key="11">
    <source>
        <dbReference type="Pfam" id="PF14008"/>
    </source>
</evidence>
<keyword evidence="9" id="KW-1133">Transmembrane helix</keyword>
<dbReference type="Pfam" id="PF00149">
    <property type="entry name" value="Metallophos"/>
    <property type="match status" value="1"/>
</dbReference>
<dbReference type="InterPro" id="IPR041792">
    <property type="entry name" value="MPP_PAP"/>
</dbReference>
<dbReference type="PANTHER" id="PTHR22953:SF86">
    <property type="entry name" value="PURPLE ACID PHOSPHATASE 10"/>
    <property type="match status" value="1"/>
</dbReference>
<dbReference type="Pfam" id="PF14008">
    <property type="entry name" value="Metallophos_C"/>
    <property type="match status" value="1"/>
</dbReference>
<dbReference type="PANTHER" id="PTHR22953">
    <property type="entry name" value="ACID PHOSPHATASE RELATED"/>
    <property type="match status" value="1"/>
</dbReference>
<reference evidence="14" key="2">
    <citation type="submission" date="2025-08" db="UniProtKB">
        <authorList>
            <consortium name="RefSeq"/>
        </authorList>
    </citation>
    <scope>IDENTIFICATION</scope>
</reference>
<organism evidence="13 14">
    <name type="scientific">Ananas comosus</name>
    <name type="common">Pineapple</name>
    <name type="synonym">Ananas ananas</name>
    <dbReference type="NCBI Taxonomy" id="4615"/>
    <lineage>
        <taxon>Eukaryota</taxon>
        <taxon>Viridiplantae</taxon>
        <taxon>Streptophyta</taxon>
        <taxon>Embryophyta</taxon>
        <taxon>Tracheophyta</taxon>
        <taxon>Spermatophyta</taxon>
        <taxon>Magnoliopsida</taxon>
        <taxon>Liliopsida</taxon>
        <taxon>Poales</taxon>
        <taxon>Bromeliaceae</taxon>
        <taxon>Bromelioideae</taxon>
        <taxon>Ananas</taxon>
    </lineage>
</organism>
<evidence type="ECO:0000256" key="5">
    <source>
        <dbReference type="ARBA" id="ARBA00022833"/>
    </source>
</evidence>
<gene>
    <name evidence="14" type="primary">LOC109709361</name>
</gene>
<keyword evidence="2" id="KW-0479">Metal-binding</keyword>
<evidence type="ECO:0000313" key="13">
    <source>
        <dbReference type="Proteomes" id="UP000515123"/>
    </source>
</evidence>
<proteinExistence type="inferred from homology"/>
<feature type="transmembrane region" description="Helical" evidence="9">
    <location>
        <begin position="57"/>
        <end position="74"/>
    </location>
</feature>
<dbReference type="FunFam" id="3.60.21.10:FF:000034">
    <property type="entry name" value="Fe(3+)-Zn(2+) purple acid phosphatase"/>
    <property type="match status" value="1"/>
</dbReference>
<dbReference type="Gene3D" id="2.60.40.380">
    <property type="entry name" value="Purple acid phosphatase-like, N-terminal"/>
    <property type="match status" value="1"/>
</dbReference>
<keyword evidence="6" id="KW-0408">Iron</keyword>
<dbReference type="Gene3D" id="3.60.21.10">
    <property type="match status" value="1"/>
</dbReference>
<keyword evidence="9" id="KW-0812">Transmembrane</keyword>
<evidence type="ECO:0000256" key="6">
    <source>
        <dbReference type="ARBA" id="ARBA00023004"/>
    </source>
</evidence>
<dbReference type="InterPro" id="IPR039331">
    <property type="entry name" value="PAPs-like"/>
</dbReference>
<keyword evidence="13" id="KW-1185">Reference proteome</keyword>
<dbReference type="SUPFAM" id="SSF49363">
    <property type="entry name" value="Purple acid phosphatase, N-terminal domain"/>
    <property type="match status" value="1"/>
</dbReference>
<dbReference type="FunFam" id="2.60.40.380:FF:000001">
    <property type="entry name" value="Fe(3+)-Zn(2+) purple acid phosphatase"/>
    <property type="match status" value="1"/>
</dbReference>
<dbReference type="OrthoDB" id="45007at2759"/>
<dbReference type="InterPro" id="IPR004843">
    <property type="entry name" value="Calcineurin-like_PHP"/>
</dbReference>
<dbReference type="EC" id="3.1.3.2" evidence="8"/>
<keyword evidence="9" id="KW-0472">Membrane</keyword>
<evidence type="ECO:0000256" key="1">
    <source>
        <dbReference type="ARBA" id="ARBA00008723"/>
    </source>
</evidence>
<accession>A0A6P5ETS8</accession>
<feature type="domain" description="Purple acid phosphatase N-terminal" evidence="12">
    <location>
        <begin position="111"/>
        <end position="202"/>
    </location>
</feature>
<evidence type="ECO:0000259" key="10">
    <source>
        <dbReference type="Pfam" id="PF00149"/>
    </source>
</evidence>
<comment type="catalytic activity">
    <reaction evidence="8">
        <text>a phosphate monoester + H2O = an alcohol + phosphate</text>
        <dbReference type="Rhea" id="RHEA:15017"/>
        <dbReference type="ChEBI" id="CHEBI:15377"/>
        <dbReference type="ChEBI" id="CHEBI:30879"/>
        <dbReference type="ChEBI" id="CHEBI:43474"/>
        <dbReference type="ChEBI" id="CHEBI:67140"/>
        <dbReference type="EC" id="3.1.3.2"/>
    </reaction>
</comment>
<evidence type="ECO:0000259" key="12">
    <source>
        <dbReference type="Pfam" id="PF16656"/>
    </source>
</evidence>
<dbReference type="AlphaFoldDB" id="A0A6P5ETS8"/>
<keyword evidence="3" id="KW-0732">Signal</keyword>
<sequence>MRYLRTFLGYSSTFHILIYAIGRSPEPLAPSFGILSTAEAAEQRKQRMGRSRAPKLPCLRLGLFFFFFFVVFALRCDGGGVTSRYVRKLAATVDMPLDSDVFRVPPGYNAPQQVHITQGDHDGSAVIVSWVTTSERGSSIVLFGTSKDKLEYSAKGSYTRYKFYNYTSGFIHHCTLEDLKFDTKYYYAVGIGYTVRQFWFKTPPQPGPDVPYTFGLIGDLGQSYDSNSTLSHYQSNPNAEAVLFVGDLSYADNYPNHDNVRWDTWGRFVERSVAYQPWIWTAGNHEIDFAPEIGETKPFKPYRHRYHVPYKASGSTSPFWYSIKRASAYIIVLASYSAYGKYTPQYKWLEAELPKVNRSETPWLIVLMHAPWYNSYNYHYMEGETMRVMYEPWFVQYKVDVVFAGHVHAYERSHRISNIAYNIVNGKCTPVPDLSAPVYVTIGDGGNLEGLATNMTEPQPSYSAFREASFGHAIFEIKNKTHAYYTWHRNHDGNAVAADSMWFTNRYWHTTDDTYVA</sequence>
<comment type="similarity">
    <text evidence="1 8">Belongs to the metallophosphoesterase superfamily. Purple acid phosphatase family.</text>
</comment>
<dbReference type="GeneID" id="109709361"/>
<protein>
    <recommendedName>
        <fullName evidence="8">Purple acid phosphatase</fullName>
        <ecNumber evidence="8">3.1.3.2</ecNumber>
    </recommendedName>
</protein>
<dbReference type="InterPro" id="IPR029052">
    <property type="entry name" value="Metallo-depent_PP-like"/>
</dbReference>
<dbReference type="Pfam" id="PF16656">
    <property type="entry name" value="Pur_ac_phosph_N"/>
    <property type="match status" value="1"/>
</dbReference>
<dbReference type="InterPro" id="IPR015914">
    <property type="entry name" value="PAPs_N"/>
</dbReference>
<dbReference type="RefSeq" id="XP_020087161.1">
    <property type="nucleotide sequence ID" value="XM_020231572.1"/>
</dbReference>